<gene>
    <name evidence="2" type="ORF">HETIRDRAFT_450790</name>
</gene>
<proteinExistence type="predicted"/>
<name>W4KB93_HETIT</name>
<feature type="transmembrane region" description="Helical" evidence="1">
    <location>
        <begin position="225"/>
        <end position="243"/>
    </location>
</feature>
<feature type="transmembrane region" description="Helical" evidence="1">
    <location>
        <begin position="169"/>
        <end position="186"/>
    </location>
</feature>
<dbReference type="InParanoid" id="W4KB93"/>
<evidence type="ECO:0000256" key="1">
    <source>
        <dbReference type="SAM" id="Phobius"/>
    </source>
</evidence>
<evidence type="ECO:0000313" key="2">
    <source>
        <dbReference type="EMBL" id="ETW83117.1"/>
    </source>
</evidence>
<keyword evidence="3" id="KW-1185">Reference proteome</keyword>
<protein>
    <submittedName>
        <fullName evidence="2">Uncharacterized protein</fullName>
    </submittedName>
</protein>
<dbReference type="OrthoDB" id="3174319at2759"/>
<organism evidence="2 3">
    <name type="scientific">Heterobasidion irregulare (strain TC 32-1)</name>
    <dbReference type="NCBI Taxonomy" id="747525"/>
    <lineage>
        <taxon>Eukaryota</taxon>
        <taxon>Fungi</taxon>
        <taxon>Dikarya</taxon>
        <taxon>Basidiomycota</taxon>
        <taxon>Agaricomycotina</taxon>
        <taxon>Agaricomycetes</taxon>
        <taxon>Russulales</taxon>
        <taxon>Bondarzewiaceae</taxon>
        <taxon>Heterobasidion</taxon>
        <taxon>Heterobasidion annosum species complex</taxon>
    </lineage>
</organism>
<dbReference type="AlphaFoldDB" id="W4KB93"/>
<dbReference type="RefSeq" id="XP_009545401.1">
    <property type="nucleotide sequence ID" value="XM_009547106.1"/>
</dbReference>
<feature type="transmembrane region" description="Helical" evidence="1">
    <location>
        <begin position="134"/>
        <end position="153"/>
    </location>
</feature>
<evidence type="ECO:0000313" key="3">
    <source>
        <dbReference type="Proteomes" id="UP000030671"/>
    </source>
</evidence>
<dbReference type="Proteomes" id="UP000030671">
    <property type="component" value="Unassembled WGS sequence"/>
</dbReference>
<feature type="transmembrane region" description="Helical" evidence="1">
    <location>
        <begin position="95"/>
        <end position="114"/>
    </location>
</feature>
<dbReference type="STRING" id="747525.W4KB93"/>
<sequence>MHLLLRGKQLWMAIELKHAIITGMTTIMFAVSTVHIGLSIEGFYENYLKTPKWSSGVGTDPSCITKLYLPAINFMLSDAIVTWRAYVLWGFNKKVCIVPCILVLATGVVAIIGVQQSAAHMATLQLTASYPWDLAMNCLTLATNVITTGLVTYRGRVALGSDASERSKAIFYLLIESGFLYCFTWVSPLLARPQRRHCPKTDSIQVVFFIVYWSGPQGNFLTTDMISQLTGIYSTLIVVLVALKKTQADSVGVDQTVTDTFDDSEIAVRHEHGTTTGSAVLTTTVSRAQGLSGRGQPVMIHITNTVERDRGDLKNITLVPQRLQQV</sequence>
<dbReference type="eggNOG" id="ENOG502R1EN">
    <property type="taxonomic scope" value="Eukaryota"/>
</dbReference>
<dbReference type="HOGENOM" id="CLU_852740_0_0_1"/>
<keyword evidence="1" id="KW-1133">Transmembrane helix</keyword>
<feature type="transmembrane region" description="Helical" evidence="1">
    <location>
        <begin position="20"/>
        <end position="44"/>
    </location>
</feature>
<reference evidence="2 3" key="1">
    <citation type="journal article" date="2012" name="New Phytol.">
        <title>Insight into trade-off between wood decay and parasitism from the genome of a fungal forest pathogen.</title>
        <authorList>
            <person name="Olson A."/>
            <person name="Aerts A."/>
            <person name="Asiegbu F."/>
            <person name="Belbahri L."/>
            <person name="Bouzid O."/>
            <person name="Broberg A."/>
            <person name="Canback B."/>
            <person name="Coutinho P.M."/>
            <person name="Cullen D."/>
            <person name="Dalman K."/>
            <person name="Deflorio G."/>
            <person name="van Diepen L.T."/>
            <person name="Dunand C."/>
            <person name="Duplessis S."/>
            <person name="Durling M."/>
            <person name="Gonthier P."/>
            <person name="Grimwood J."/>
            <person name="Fossdal C.G."/>
            <person name="Hansson D."/>
            <person name="Henrissat B."/>
            <person name="Hietala A."/>
            <person name="Himmelstrand K."/>
            <person name="Hoffmeister D."/>
            <person name="Hogberg N."/>
            <person name="James T.Y."/>
            <person name="Karlsson M."/>
            <person name="Kohler A."/>
            <person name="Kues U."/>
            <person name="Lee Y.H."/>
            <person name="Lin Y.C."/>
            <person name="Lind M."/>
            <person name="Lindquist E."/>
            <person name="Lombard V."/>
            <person name="Lucas S."/>
            <person name="Lunden K."/>
            <person name="Morin E."/>
            <person name="Murat C."/>
            <person name="Park J."/>
            <person name="Raffaello T."/>
            <person name="Rouze P."/>
            <person name="Salamov A."/>
            <person name="Schmutz J."/>
            <person name="Solheim H."/>
            <person name="Stahlberg J."/>
            <person name="Velez H."/>
            <person name="de Vries R.P."/>
            <person name="Wiebenga A."/>
            <person name="Woodward S."/>
            <person name="Yakovlev I."/>
            <person name="Garbelotto M."/>
            <person name="Martin F."/>
            <person name="Grigoriev I.V."/>
            <person name="Stenlid J."/>
        </authorList>
    </citation>
    <scope>NUCLEOTIDE SEQUENCE [LARGE SCALE GENOMIC DNA]</scope>
    <source>
        <strain evidence="2 3">TC 32-1</strain>
    </source>
</reference>
<dbReference type="EMBL" id="KI925457">
    <property type="protein sequence ID" value="ETW83117.1"/>
    <property type="molecule type" value="Genomic_DNA"/>
</dbReference>
<feature type="transmembrane region" description="Helical" evidence="1">
    <location>
        <begin position="64"/>
        <end position="83"/>
    </location>
</feature>
<keyword evidence="1" id="KW-0812">Transmembrane</keyword>
<accession>W4KB93</accession>
<dbReference type="GeneID" id="20676078"/>
<keyword evidence="1" id="KW-0472">Membrane</keyword>
<dbReference type="KEGG" id="hir:HETIRDRAFT_450790"/>